<keyword evidence="7" id="KW-1185">Reference proteome</keyword>
<keyword evidence="2" id="KW-0410">Iron transport</keyword>
<dbReference type="InterPro" id="IPR006059">
    <property type="entry name" value="SBP"/>
</dbReference>
<evidence type="ECO:0000256" key="5">
    <source>
        <dbReference type="SAM" id="SignalP"/>
    </source>
</evidence>
<comment type="similarity">
    <text evidence="1">Belongs to the bacterial solute-binding protein 1 family.</text>
</comment>
<dbReference type="PIRSF" id="PIRSF002825">
    <property type="entry name" value="CfbpA"/>
    <property type="match status" value="1"/>
</dbReference>
<dbReference type="EMBL" id="CP016379">
    <property type="protein sequence ID" value="AZR73775.1"/>
    <property type="molecule type" value="Genomic_DNA"/>
</dbReference>
<feature type="binding site" evidence="4">
    <location>
        <position position="224"/>
    </location>
    <ligand>
        <name>Fe cation</name>
        <dbReference type="ChEBI" id="CHEBI:24875"/>
    </ligand>
</feature>
<evidence type="ECO:0008006" key="8">
    <source>
        <dbReference type="Google" id="ProtNLM"/>
    </source>
</evidence>
<evidence type="ECO:0000256" key="3">
    <source>
        <dbReference type="ARBA" id="ARBA00022729"/>
    </source>
</evidence>
<protein>
    <recommendedName>
        <fullName evidence="8">Iron ABC transporter substrate-binding protein</fullName>
    </recommendedName>
</protein>
<dbReference type="Gene3D" id="3.40.190.10">
    <property type="entry name" value="Periplasmic binding protein-like II"/>
    <property type="match status" value="2"/>
</dbReference>
<dbReference type="GO" id="GO:0030288">
    <property type="term" value="C:outer membrane-bounded periplasmic space"/>
    <property type="evidence" value="ECO:0007669"/>
    <property type="project" value="TreeGrafter"/>
</dbReference>
<evidence type="ECO:0000313" key="7">
    <source>
        <dbReference type="Proteomes" id="UP000267250"/>
    </source>
</evidence>
<feature type="chain" id="PRO_5019185162" description="Iron ABC transporter substrate-binding protein" evidence="5">
    <location>
        <begin position="24"/>
        <end position="339"/>
    </location>
</feature>
<evidence type="ECO:0000313" key="6">
    <source>
        <dbReference type="EMBL" id="AZR73775.1"/>
    </source>
</evidence>
<keyword evidence="4" id="KW-0408">Iron</keyword>
<keyword evidence="2" id="KW-0406">Ion transport</keyword>
<evidence type="ECO:0000256" key="4">
    <source>
        <dbReference type="PIRSR" id="PIRSR002825-1"/>
    </source>
</evidence>
<name>A0A3S9SZT1_9FIRM</name>
<feature type="signal peptide" evidence="5">
    <location>
        <begin position="1"/>
        <end position="23"/>
    </location>
</feature>
<dbReference type="SUPFAM" id="SSF53850">
    <property type="entry name" value="Periplasmic binding protein-like II"/>
    <property type="match status" value="1"/>
</dbReference>
<organism evidence="6 7">
    <name type="scientific">Anoxybacter fermentans</name>
    <dbReference type="NCBI Taxonomy" id="1323375"/>
    <lineage>
        <taxon>Bacteria</taxon>
        <taxon>Bacillati</taxon>
        <taxon>Bacillota</taxon>
        <taxon>Clostridia</taxon>
        <taxon>Halanaerobiales</taxon>
        <taxon>Anoxybacter</taxon>
    </lineage>
</organism>
<dbReference type="InterPro" id="IPR026045">
    <property type="entry name" value="Ferric-bd"/>
</dbReference>
<gene>
    <name evidence="6" type="ORF">BBF96_10490</name>
</gene>
<evidence type="ECO:0000256" key="2">
    <source>
        <dbReference type="ARBA" id="ARBA00022496"/>
    </source>
</evidence>
<accession>A0A3S9SZT1</accession>
<feature type="binding site" evidence="4">
    <location>
        <position position="223"/>
    </location>
    <ligand>
        <name>Fe cation</name>
        <dbReference type="ChEBI" id="CHEBI:24875"/>
    </ligand>
</feature>
<dbReference type="AlphaFoldDB" id="A0A3S9SZT1"/>
<dbReference type="PANTHER" id="PTHR30006:SF15">
    <property type="entry name" value="IRON-UTILIZATION PERIPLASMIC PROTEIN"/>
    <property type="match status" value="1"/>
</dbReference>
<dbReference type="Pfam" id="PF13416">
    <property type="entry name" value="SBP_bac_8"/>
    <property type="match status" value="1"/>
</dbReference>
<sequence length="339" mass="38318">MRKTMLLFLLILMVASIWTETQAWGNEGELVIYSGRKEKFVLPLIEKFEQETGIKVKLLSGKATQYAHRIIEEQKRPQADLLLANDAGVMEYLRLQGVLAPNNDPILNQIPANFKAVDGSWVGLSARARIFMYNPKLISEEEMPHSIFDLADPKYKGKFAIARAGNESVISHFAAIRAYAGDEKTKELIRGIMANEPIITHGHTDIRKAVGAGEIAFGLVNNYYFHLQLEEKTNNDVKAIYPDQGPDQMGVFVNVAGVALIKNAPHQKEAKKFIRFLLQPEQQKMFAWISKETPILPEIETLEYAKKINEYKVFELPLSKLGPVWNDTIKLMEEAGFSE</sequence>
<dbReference type="KEGG" id="aft:BBF96_10490"/>
<reference evidence="6 7" key="1">
    <citation type="submission" date="2016-07" db="EMBL/GenBank/DDBJ databases">
        <title>Genome and transcriptome analysis of iron-reducing fermentative bacteria Anoxybacter fermentans.</title>
        <authorList>
            <person name="Zeng X."/>
            <person name="Shao Z."/>
        </authorList>
    </citation>
    <scope>NUCLEOTIDE SEQUENCE [LARGE SCALE GENOMIC DNA]</scope>
    <source>
        <strain evidence="6 7">DY22613</strain>
    </source>
</reference>
<dbReference type="Proteomes" id="UP000267250">
    <property type="component" value="Chromosome"/>
</dbReference>
<keyword evidence="2" id="KW-0813">Transport</keyword>
<dbReference type="RefSeq" id="WP_205665621.1">
    <property type="nucleotide sequence ID" value="NZ_CP016379.1"/>
</dbReference>
<keyword evidence="4" id="KW-0479">Metal-binding</keyword>
<dbReference type="GO" id="GO:0046872">
    <property type="term" value="F:metal ion binding"/>
    <property type="evidence" value="ECO:0007669"/>
    <property type="project" value="UniProtKB-KW"/>
</dbReference>
<keyword evidence="3 5" id="KW-0732">Signal</keyword>
<dbReference type="PANTHER" id="PTHR30006">
    <property type="entry name" value="THIAMINE-BINDING PERIPLASMIC PROTEIN-RELATED"/>
    <property type="match status" value="1"/>
</dbReference>
<evidence type="ECO:0000256" key="1">
    <source>
        <dbReference type="ARBA" id="ARBA00008520"/>
    </source>
</evidence>
<dbReference type="GO" id="GO:0006826">
    <property type="term" value="P:iron ion transport"/>
    <property type="evidence" value="ECO:0007669"/>
    <property type="project" value="UniProtKB-KW"/>
</dbReference>
<proteinExistence type="inferred from homology"/>